<evidence type="ECO:0000313" key="2">
    <source>
        <dbReference type="EMBL" id="WDE00519.1"/>
    </source>
</evidence>
<dbReference type="EMBL" id="CP059735">
    <property type="protein sequence ID" value="WDE00519.1"/>
    <property type="molecule type" value="Genomic_DNA"/>
</dbReference>
<keyword evidence="1" id="KW-0812">Transmembrane</keyword>
<reference evidence="2 3" key="2">
    <citation type="journal article" date="2022" name="Mar. Drugs">
        <title>Bioassay-Guided Fractionation Leads to the Detection of Cholic Acid Generated by the Rare Thalassomonas sp.</title>
        <authorList>
            <person name="Pheiffer F."/>
            <person name="Schneider Y.K."/>
            <person name="Hansen E.H."/>
            <person name="Andersen J.H."/>
            <person name="Isaksson J."/>
            <person name="Busche T."/>
            <person name="R C."/>
            <person name="Kalinowski J."/>
            <person name="Zyl L.V."/>
            <person name="Trindade M."/>
        </authorList>
    </citation>
    <scope>NUCLEOTIDE SEQUENCE [LARGE SCALE GENOMIC DNA]</scope>
    <source>
        <strain evidence="2 3">A5K-106</strain>
    </source>
</reference>
<dbReference type="Pfam" id="PF07963">
    <property type="entry name" value="N_methyl"/>
    <property type="match status" value="1"/>
</dbReference>
<dbReference type="PROSITE" id="PS00409">
    <property type="entry name" value="PROKAR_NTER_METHYL"/>
    <property type="match status" value="1"/>
</dbReference>
<dbReference type="Proteomes" id="UP000032568">
    <property type="component" value="Chromosome"/>
</dbReference>
<keyword evidence="3" id="KW-1185">Reference proteome</keyword>
<dbReference type="NCBIfam" id="TIGR02532">
    <property type="entry name" value="IV_pilin_GFxxxE"/>
    <property type="match status" value="1"/>
</dbReference>
<keyword evidence="1" id="KW-1133">Transmembrane helix</keyword>
<gene>
    <name evidence="2" type="ORF">SG35_007755</name>
</gene>
<dbReference type="KEGG" id="tact:SG35_007755"/>
<reference evidence="2 3" key="1">
    <citation type="journal article" date="2015" name="Genome Announc.">
        <title>Draft Genome Sequences of Marine Isolates of Thalassomonas viridans and Thalassomonas actiniarum.</title>
        <authorList>
            <person name="Olonade I."/>
            <person name="van Zyl L.J."/>
            <person name="Trindade M."/>
        </authorList>
    </citation>
    <scope>NUCLEOTIDE SEQUENCE [LARGE SCALE GENOMIC DNA]</scope>
    <source>
        <strain evidence="2 3">A5K-106</strain>
    </source>
</reference>
<evidence type="ECO:0000256" key="1">
    <source>
        <dbReference type="SAM" id="Phobius"/>
    </source>
</evidence>
<dbReference type="InterPro" id="IPR012902">
    <property type="entry name" value="N_methyl_site"/>
</dbReference>
<dbReference type="AlphaFoldDB" id="A0AAE9YUC9"/>
<proteinExistence type="predicted"/>
<dbReference type="SUPFAM" id="SSF54523">
    <property type="entry name" value="Pili subunits"/>
    <property type="match status" value="1"/>
</dbReference>
<protein>
    <submittedName>
        <fullName evidence="2">Type II secretion system protein</fullName>
    </submittedName>
</protein>
<accession>A0AAE9YUC9</accession>
<organism evidence="2 3">
    <name type="scientific">Thalassomonas actiniarum</name>
    <dbReference type="NCBI Taxonomy" id="485447"/>
    <lineage>
        <taxon>Bacteria</taxon>
        <taxon>Pseudomonadati</taxon>
        <taxon>Pseudomonadota</taxon>
        <taxon>Gammaproteobacteria</taxon>
        <taxon>Alteromonadales</taxon>
        <taxon>Colwelliaceae</taxon>
        <taxon>Thalassomonas</taxon>
    </lineage>
</organism>
<sequence>MARLKVSGFTLIELMIVMSIVALLMGMVGPLAIQNLEKAQSKSELMSVKNWLKQVSFQAYISGQELKLVLKGKEAKLVKTDSEEVLTDVTFEFLFFQPQTLNFNNKGYVTPTQLTGAYRNKPLLLDLKQPINGEYDIAISEF</sequence>
<dbReference type="InterPro" id="IPR045584">
    <property type="entry name" value="Pilin-like"/>
</dbReference>
<keyword evidence="1" id="KW-0472">Membrane</keyword>
<feature type="transmembrane region" description="Helical" evidence="1">
    <location>
        <begin position="12"/>
        <end position="33"/>
    </location>
</feature>
<dbReference type="RefSeq" id="WP_044830695.1">
    <property type="nucleotide sequence ID" value="NZ_CP059735.1"/>
</dbReference>
<evidence type="ECO:0000313" key="3">
    <source>
        <dbReference type="Proteomes" id="UP000032568"/>
    </source>
</evidence>
<dbReference type="Gene3D" id="3.30.700.10">
    <property type="entry name" value="Glycoprotein, Type 4 Pilin"/>
    <property type="match status" value="1"/>
</dbReference>
<name>A0AAE9YUC9_9GAMM</name>